<reference evidence="1 2" key="1">
    <citation type="journal article" date="2014" name="Proc. Natl. Acad. Sci. U.S.A.">
        <title>Functional type 2 photosynthetic reaction centers found in the rare bacterial phylum Gemmatimonadetes.</title>
        <authorList>
            <person name="Zeng Y."/>
            <person name="Feng F."/>
            <person name="Medova H."/>
            <person name="Dean J."/>
            <person name="Koblizek M."/>
        </authorList>
    </citation>
    <scope>NUCLEOTIDE SEQUENCE [LARGE SCALE GENOMIC DNA]</scope>
    <source>
        <strain evidence="1 2">AP64</strain>
    </source>
</reference>
<keyword evidence="2" id="KW-1185">Reference proteome</keyword>
<dbReference type="EMBL" id="CP011454">
    <property type="protein sequence ID" value="AMW04289.1"/>
    <property type="molecule type" value="Genomic_DNA"/>
</dbReference>
<sequence length="166" mass="17858">MSRNVYFPGVIAGLALCGVTVTVQAQDSIKVMQARVYEGPFRPIQQTSGGVGMRGSQRVFGQIKIATRESNDRAKVTLMINTSLNQTEILNWSVNPGRCGSGSVPFMPVAQFQGIEMSTNGRGELDIPEMQLSIPPNSSTVHVNVYRGGTGLESVIACANLKLNDK</sequence>
<dbReference type="Proteomes" id="UP000076404">
    <property type="component" value="Chromosome"/>
</dbReference>
<protein>
    <submittedName>
        <fullName evidence="1">Uncharacterized protein</fullName>
    </submittedName>
</protein>
<proteinExistence type="predicted"/>
<name>A0A143BGY4_9BACT</name>
<reference evidence="1 2" key="2">
    <citation type="journal article" date="2016" name="Environ. Microbiol. Rep.">
        <title>Metagenomic evidence for the presence of phototrophic Gemmatimonadetes bacteria in diverse environments.</title>
        <authorList>
            <person name="Zeng Y."/>
            <person name="Baumbach J."/>
            <person name="Barbosa E.G."/>
            <person name="Azevedo V."/>
            <person name="Zhang C."/>
            <person name="Koblizek M."/>
        </authorList>
    </citation>
    <scope>NUCLEOTIDE SEQUENCE [LARGE SCALE GENOMIC DNA]</scope>
    <source>
        <strain evidence="1 2">AP64</strain>
    </source>
</reference>
<dbReference type="KEGG" id="gph:GEMMAAP_04445"/>
<dbReference type="RefSeq" id="WP_026850068.1">
    <property type="nucleotide sequence ID" value="NZ_CP011454.1"/>
</dbReference>
<evidence type="ECO:0000313" key="1">
    <source>
        <dbReference type="EMBL" id="AMW04289.1"/>
    </source>
</evidence>
<evidence type="ECO:0000313" key="2">
    <source>
        <dbReference type="Proteomes" id="UP000076404"/>
    </source>
</evidence>
<accession>A0A143BGY4</accession>
<gene>
    <name evidence="1" type="ORF">GEMMAAP_04445</name>
</gene>
<organism evidence="1 2">
    <name type="scientific">Gemmatimonas phototrophica</name>
    <dbReference type="NCBI Taxonomy" id="1379270"/>
    <lineage>
        <taxon>Bacteria</taxon>
        <taxon>Pseudomonadati</taxon>
        <taxon>Gemmatimonadota</taxon>
        <taxon>Gemmatimonadia</taxon>
        <taxon>Gemmatimonadales</taxon>
        <taxon>Gemmatimonadaceae</taxon>
        <taxon>Gemmatimonas</taxon>
    </lineage>
</organism>
<dbReference type="AlphaFoldDB" id="A0A143BGY4"/>